<protein>
    <submittedName>
        <fullName evidence="1">Uncharacterized protein</fullName>
    </submittedName>
</protein>
<organism evidence="1">
    <name type="scientific">bioreactor metagenome</name>
    <dbReference type="NCBI Taxonomy" id="1076179"/>
    <lineage>
        <taxon>unclassified sequences</taxon>
        <taxon>metagenomes</taxon>
        <taxon>ecological metagenomes</taxon>
    </lineage>
</organism>
<dbReference type="AlphaFoldDB" id="A0A645G849"/>
<dbReference type="EMBL" id="VSSQ01071467">
    <property type="protein sequence ID" value="MPN23068.1"/>
    <property type="molecule type" value="Genomic_DNA"/>
</dbReference>
<proteinExistence type="predicted"/>
<name>A0A645G849_9ZZZZ</name>
<comment type="caution">
    <text evidence="1">The sequence shown here is derived from an EMBL/GenBank/DDBJ whole genome shotgun (WGS) entry which is preliminary data.</text>
</comment>
<sequence length="108" mass="11964">MGLPSFDREFDPEQMLLLHLYHLASLCSPVRHDYEVVLGEASLLQKMLDAHGAGRLLVSNDGQSHRSPGQPAGRYRLRGIYRRDYRLAVVLRPQTVDSPALGPGLEGG</sequence>
<accession>A0A645G849</accession>
<gene>
    <name evidence="1" type="ORF">SDC9_170453</name>
</gene>
<evidence type="ECO:0000313" key="1">
    <source>
        <dbReference type="EMBL" id="MPN23068.1"/>
    </source>
</evidence>
<reference evidence="1" key="1">
    <citation type="submission" date="2019-08" db="EMBL/GenBank/DDBJ databases">
        <authorList>
            <person name="Kucharzyk K."/>
            <person name="Murdoch R.W."/>
            <person name="Higgins S."/>
            <person name="Loffler F."/>
        </authorList>
    </citation>
    <scope>NUCLEOTIDE SEQUENCE</scope>
</reference>